<protein>
    <recommendedName>
        <fullName evidence="2">Phosphatidate phosphatase APP1 catalytic domain-containing protein</fullName>
    </recommendedName>
</protein>
<dbReference type="GO" id="GO:0030479">
    <property type="term" value="C:actin cortical patch"/>
    <property type="evidence" value="ECO:0007669"/>
    <property type="project" value="TreeGrafter"/>
</dbReference>
<sequence>MSRVDMPPSSSSWRHISSASSKLSSLKGLINHSVSSTNVGASISRAANAVGATNERRQTWRAWATQKIRGRNTPGNPSDEILTLFPGWAARRYAVNGEGTAASKSGELVPFEVDVFVSGYAVSRRSRDQATRSQRAFLRLAKGFAALPRIVDQQSPNESVSTGESLDQVNIPQVSDEFRALDQQFQTLGYDDSGSEIDSEIDSSPTTSHSHSFSSPTLPPSHLDTPADILQKLHYNLESRLQLFWSSTLPSRTVRLHLFASPRDSTDSSSTNDIDAFEHEPLATQDVETGVDGSFSAKFHINWDVLRQNPASLHIAFCESFQEHDLSIVAELLPPQVNSSGTTSSASTSALASPPTPPSPSLASSSLPENRPQHLHPYTPSSSNHHRHPHLHSLFTSLPALTVPSASHSFPSFPSLARFLTAAQATHTRITVPITHCPIRVISDIDDTVKNSGVTEGARTVFHNVFVKELKDGVIPGMGEWYTSMWKKGARFHYVSNGPYEYLSLLYEFFKISKLPPGSIKLKSYAGRSLFSGLLSTPAARKRAGVIDILDSLPGSKFILIGDSGEQDLELYADLAKERPDQILAIFIRDAEETLYDPIDDPTGLSFAGGNTGALTAASSPNLTPVRDEPMTPRFRKAAKRAFSDTFTSMRASVSRSPDGLLQEASGEDEFADTPKPQHPPTLTLSPQIPHTTPSSSPSTPSSLTSSSSTSSNPPTILTPASGYITAPPAPVTPLSIPNSTSTSYFASSSSAGPRMPETNSPNPSQLNKSHLQRRISLNSRSRLSKPAPPSHADTLPPTTPSTYYKPDSRLALSLPVNINKRHGSPGIGYGGMNGGTIAEGGSSGSSWSSSGSSVGGGGGGVSNARVIEGEKKRQDLQMRVMRARMQLLGTNVKLRVFRNPSECKEDVDFLLPGRA</sequence>
<dbReference type="PANTHER" id="PTHR28208:SF3">
    <property type="entry name" value="PHOSPHATIDATE PHOSPHATASE APP1"/>
    <property type="match status" value="1"/>
</dbReference>
<feature type="compositionally biased region" description="Low complexity" evidence="1">
    <location>
        <begin position="339"/>
        <end position="353"/>
    </location>
</feature>
<feature type="compositionally biased region" description="Polar residues" evidence="1">
    <location>
        <begin position="758"/>
        <end position="770"/>
    </location>
</feature>
<evidence type="ECO:0000256" key="1">
    <source>
        <dbReference type="SAM" id="MobiDB-lite"/>
    </source>
</evidence>
<evidence type="ECO:0000313" key="3">
    <source>
        <dbReference type="EMBL" id="KAJ3560136.1"/>
    </source>
</evidence>
<dbReference type="GO" id="GO:0008195">
    <property type="term" value="F:phosphatidate phosphatase activity"/>
    <property type="evidence" value="ECO:0007669"/>
    <property type="project" value="InterPro"/>
</dbReference>
<keyword evidence="4" id="KW-1185">Reference proteome</keyword>
<organism evidence="3 4">
    <name type="scientific">Leucocoprinus birnbaumii</name>
    <dbReference type="NCBI Taxonomy" id="56174"/>
    <lineage>
        <taxon>Eukaryota</taxon>
        <taxon>Fungi</taxon>
        <taxon>Dikarya</taxon>
        <taxon>Basidiomycota</taxon>
        <taxon>Agaricomycotina</taxon>
        <taxon>Agaricomycetes</taxon>
        <taxon>Agaricomycetidae</taxon>
        <taxon>Agaricales</taxon>
        <taxon>Agaricineae</taxon>
        <taxon>Agaricaceae</taxon>
        <taxon>Leucocoprinus</taxon>
    </lineage>
</organism>
<dbReference type="PANTHER" id="PTHR28208">
    <property type="entry name" value="PHOSPHATIDATE PHOSPHATASE APP1"/>
    <property type="match status" value="1"/>
</dbReference>
<name>A0AAD5VHL9_9AGAR</name>
<feature type="compositionally biased region" description="Low complexity" evidence="1">
    <location>
        <begin position="686"/>
        <end position="720"/>
    </location>
</feature>
<feature type="region of interest" description="Disordered" evidence="1">
    <location>
        <begin position="610"/>
        <end position="630"/>
    </location>
</feature>
<proteinExistence type="predicted"/>
<comment type="caution">
    <text evidence="3">The sequence shown here is derived from an EMBL/GenBank/DDBJ whole genome shotgun (WGS) entry which is preliminary data.</text>
</comment>
<evidence type="ECO:0000259" key="2">
    <source>
        <dbReference type="Pfam" id="PF09949"/>
    </source>
</evidence>
<dbReference type="Proteomes" id="UP001213000">
    <property type="component" value="Unassembled WGS sequence"/>
</dbReference>
<dbReference type="InterPro" id="IPR019236">
    <property type="entry name" value="APP1_cat"/>
</dbReference>
<dbReference type="InterPro" id="IPR052935">
    <property type="entry name" value="Mg2+_PAP"/>
</dbReference>
<dbReference type="EMBL" id="JANIEX010001231">
    <property type="protein sequence ID" value="KAJ3560136.1"/>
    <property type="molecule type" value="Genomic_DNA"/>
</dbReference>
<feature type="region of interest" description="Disordered" evidence="1">
    <location>
        <begin position="337"/>
        <end position="389"/>
    </location>
</feature>
<dbReference type="AlphaFoldDB" id="A0AAD5VHL9"/>
<accession>A0AAD5VHL9</accession>
<gene>
    <name evidence="3" type="ORF">NP233_g11030</name>
</gene>
<feature type="region of interest" description="Disordered" evidence="1">
    <location>
        <begin position="649"/>
        <end position="725"/>
    </location>
</feature>
<feature type="compositionally biased region" description="Polar residues" evidence="1">
    <location>
        <begin position="613"/>
        <end position="623"/>
    </location>
</feature>
<feature type="region of interest" description="Disordered" evidence="1">
    <location>
        <begin position="189"/>
        <end position="225"/>
    </location>
</feature>
<reference evidence="3" key="1">
    <citation type="submission" date="2022-07" db="EMBL/GenBank/DDBJ databases">
        <title>Genome Sequence of Leucocoprinus birnbaumii.</title>
        <authorList>
            <person name="Buettner E."/>
        </authorList>
    </citation>
    <scope>NUCLEOTIDE SEQUENCE</scope>
    <source>
        <strain evidence="3">VT141</strain>
    </source>
</reference>
<feature type="domain" description="Phosphatidate phosphatase APP1 catalytic" evidence="2">
    <location>
        <begin position="439"/>
        <end position="590"/>
    </location>
</feature>
<feature type="region of interest" description="Disordered" evidence="1">
    <location>
        <begin position="741"/>
        <end position="803"/>
    </location>
</feature>
<feature type="region of interest" description="Disordered" evidence="1">
    <location>
        <begin position="841"/>
        <end position="864"/>
    </location>
</feature>
<dbReference type="Pfam" id="PF09949">
    <property type="entry name" value="APP1_cat"/>
    <property type="match status" value="1"/>
</dbReference>
<evidence type="ECO:0000313" key="4">
    <source>
        <dbReference type="Proteomes" id="UP001213000"/>
    </source>
</evidence>
<feature type="compositionally biased region" description="Low complexity" evidence="1">
    <location>
        <begin position="202"/>
        <end position="222"/>
    </location>
</feature>
<feature type="compositionally biased region" description="Low complexity" evidence="1">
    <location>
        <begin position="741"/>
        <end position="752"/>
    </location>
</feature>